<keyword evidence="5" id="KW-0648">Protein biosynthesis</keyword>
<dbReference type="EC" id="3.6.5.3" evidence="1"/>
<dbReference type="InterPro" id="IPR044127">
    <property type="entry name" value="eIF2g_dom_2"/>
</dbReference>
<name>A0A7C5YFT4_CALS0</name>
<dbReference type="GO" id="GO:0001731">
    <property type="term" value="P:formation of translation preinitiation complex"/>
    <property type="evidence" value="ECO:0007669"/>
    <property type="project" value="TreeGrafter"/>
</dbReference>
<dbReference type="EMBL" id="DRXS01000211">
    <property type="protein sequence ID" value="HHR40961.1"/>
    <property type="molecule type" value="Genomic_DNA"/>
</dbReference>
<evidence type="ECO:0000313" key="9">
    <source>
        <dbReference type="EMBL" id="HHR40961.1"/>
    </source>
</evidence>
<keyword evidence="4" id="KW-0547">Nucleotide-binding</keyword>
<evidence type="ECO:0000256" key="6">
    <source>
        <dbReference type="ARBA" id="ARBA00023134"/>
    </source>
</evidence>
<dbReference type="NCBIfam" id="NF003077">
    <property type="entry name" value="PRK04000.1"/>
    <property type="match status" value="1"/>
</dbReference>
<dbReference type="GO" id="GO:0005525">
    <property type="term" value="F:GTP binding"/>
    <property type="evidence" value="ECO:0007669"/>
    <property type="project" value="UniProtKB-KW"/>
</dbReference>
<dbReference type="PANTHER" id="PTHR42854:SF3">
    <property type="entry name" value="EUKARYOTIC TRANSLATION INITIATION FACTOR 2 SUBUNIT 3-RELATED"/>
    <property type="match status" value="1"/>
</dbReference>
<dbReference type="SUPFAM" id="SSF50465">
    <property type="entry name" value="EF-Tu/eEF-1alpha/eIF2-gamma C-terminal domain"/>
    <property type="match status" value="1"/>
</dbReference>
<dbReference type="PRINTS" id="PR00315">
    <property type="entry name" value="ELONGATNFCT"/>
</dbReference>
<dbReference type="GO" id="GO:0046872">
    <property type="term" value="F:metal ion binding"/>
    <property type="evidence" value="ECO:0007669"/>
    <property type="project" value="UniProtKB-KW"/>
</dbReference>
<dbReference type="Pfam" id="PF00009">
    <property type="entry name" value="GTP_EFTU"/>
    <property type="match status" value="1"/>
</dbReference>
<evidence type="ECO:0000256" key="2">
    <source>
        <dbReference type="ARBA" id="ARBA00022540"/>
    </source>
</evidence>
<evidence type="ECO:0000256" key="4">
    <source>
        <dbReference type="ARBA" id="ARBA00022741"/>
    </source>
</evidence>
<keyword evidence="3" id="KW-0479">Metal-binding</keyword>
<dbReference type="GO" id="GO:0003743">
    <property type="term" value="F:translation initiation factor activity"/>
    <property type="evidence" value="ECO:0007669"/>
    <property type="project" value="UniProtKB-KW"/>
</dbReference>
<dbReference type="Gene3D" id="3.40.50.300">
    <property type="entry name" value="P-loop containing nucleotide triphosphate hydrolases"/>
    <property type="match status" value="1"/>
</dbReference>
<dbReference type="InterPro" id="IPR022424">
    <property type="entry name" value="TIF2_gsu"/>
</dbReference>
<evidence type="ECO:0000256" key="3">
    <source>
        <dbReference type="ARBA" id="ARBA00022723"/>
    </source>
</evidence>
<dbReference type="PROSITE" id="PS51722">
    <property type="entry name" value="G_TR_2"/>
    <property type="match status" value="1"/>
</dbReference>
<reference evidence="9" key="1">
    <citation type="journal article" date="2020" name="mSystems">
        <title>Genome- and Community-Level Interaction Insights into Carbon Utilization and Element Cycling Functions of Hydrothermarchaeota in Hydrothermal Sediment.</title>
        <authorList>
            <person name="Zhou Z."/>
            <person name="Liu Y."/>
            <person name="Xu W."/>
            <person name="Pan J."/>
            <person name="Luo Z.H."/>
            <person name="Li M."/>
        </authorList>
    </citation>
    <scope>NUCLEOTIDE SEQUENCE [LARGE SCALE GENOMIC DNA]</scope>
    <source>
        <strain evidence="9">SpSt-1084</strain>
    </source>
</reference>
<protein>
    <recommendedName>
        <fullName evidence="1">protein-synthesizing GTPase</fullName>
        <ecNumber evidence="1">3.6.5.3</ecNumber>
    </recommendedName>
</protein>
<dbReference type="InterPro" id="IPR009001">
    <property type="entry name" value="Transl_elong_EF1A/Init_IF2_C"/>
</dbReference>
<dbReference type="GO" id="GO:0000049">
    <property type="term" value="F:tRNA binding"/>
    <property type="evidence" value="ECO:0007669"/>
    <property type="project" value="InterPro"/>
</dbReference>
<dbReference type="NCBIfam" id="TIGR03680">
    <property type="entry name" value="eif2g_arch"/>
    <property type="match status" value="1"/>
</dbReference>
<feature type="domain" description="Tr-type G" evidence="8">
    <location>
        <begin position="6"/>
        <end position="203"/>
    </location>
</feature>
<dbReference type="InterPro" id="IPR004161">
    <property type="entry name" value="EFTu-like_2"/>
</dbReference>
<dbReference type="Gene3D" id="2.40.30.10">
    <property type="entry name" value="Translation factors"/>
    <property type="match status" value="2"/>
</dbReference>
<keyword evidence="6" id="KW-0342">GTP-binding</keyword>
<dbReference type="GO" id="GO:0003924">
    <property type="term" value="F:GTPase activity"/>
    <property type="evidence" value="ECO:0007669"/>
    <property type="project" value="InterPro"/>
</dbReference>
<dbReference type="Pfam" id="PF03144">
    <property type="entry name" value="GTP_EFTU_D2"/>
    <property type="match status" value="1"/>
</dbReference>
<dbReference type="InterPro" id="IPR015256">
    <property type="entry name" value="eIF2g_C"/>
</dbReference>
<dbReference type="InterPro" id="IPR027417">
    <property type="entry name" value="P-loop_NTPase"/>
</dbReference>
<dbReference type="Pfam" id="PF09173">
    <property type="entry name" value="eIF2_C"/>
    <property type="match status" value="1"/>
</dbReference>
<dbReference type="InterPro" id="IPR000795">
    <property type="entry name" value="T_Tr_GTP-bd_dom"/>
</dbReference>
<proteinExistence type="predicted"/>
<evidence type="ECO:0000256" key="1">
    <source>
        <dbReference type="ARBA" id="ARBA00011986"/>
    </source>
</evidence>
<evidence type="ECO:0000256" key="5">
    <source>
        <dbReference type="ARBA" id="ARBA00022917"/>
    </source>
</evidence>
<organism evidence="9">
    <name type="scientific">Caldiarchaeum subterraneum</name>
    <dbReference type="NCBI Taxonomy" id="311458"/>
    <lineage>
        <taxon>Archaea</taxon>
        <taxon>Nitrososphaerota</taxon>
        <taxon>Candidatus Caldarchaeales</taxon>
        <taxon>Candidatus Caldarchaeaceae</taxon>
        <taxon>Candidatus Caldarchaeum</taxon>
    </lineage>
</organism>
<evidence type="ECO:0000256" key="7">
    <source>
        <dbReference type="ARBA" id="ARBA00048107"/>
    </source>
</evidence>
<comment type="caution">
    <text evidence="9">The sequence shown here is derived from an EMBL/GenBank/DDBJ whole genome shotgun (WGS) entry which is preliminary data.</text>
</comment>
<dbReference type="CDD" id="cd15490">
    <property type="entry name" value="eIF2_gamma_III"/>
    <property type="match status" value="1"/>
</dbReference>
<sequence>MPLPKQPEVNIGTLGHVDNGKSTIVQSITGVWTAKHSEELKRGITIRIGYADAAIYRCPLCTAPYDHYPTSKCPVHGVDTEFQRVISFIDCPGHHSLMVTMLSGAALFDGAIFVADVRQKFPQPQDNEHLQAAKILGIKNLVIAQNKIDLVDKTRALENYVEISDFLAQNGFDRVPIIPVSGQHGIGIEPLLYAIQKLVKTPPRDPSKPSRMPVLRSFDVNVPGTPAKEIKGAVIGGSITQGVIRKGDELEILPGIARQKMGKTVYEPLYTEVTNLMAGGRNVDEAYPGGLTGIETTLDPSIGKSDGLVGNVAGKPGTLPPVLNSLTLEYSLFEKVLGVEGDVAVKQIVEKEALVVNIASAVSSGIVTKRSSSRLEILLSRPVVAEPRSKAAISRKIGTGWRLIGYGTVLGS</sequence>
<dbReference type="CDD" id="cd03688">
    <property type="entry name" value="eIF2_gamma_II"/>
    <property type="match status" value="1"/>
</dbReference>
<dbReference type="InterPro" id="IPR009000">
    <property type="entry name" value="Transl_B-barrel_sf"/>
</dbReference>
<accession>A0A7C5YFT4</accession>
<keyword evidence="2 9" id="KW-0396">Initiation factor</keyword>
<gene>
    <name evidence="9" type="ORF">ENM42_03930</name>
</gene>
<dbReference type="GO" id="GO:0005829">
    <property type="term" value="C:cytosol"/>
    <property type="evidence" value="ECO:0007669"/>
    <property type="project" value="TreeGrafter"/>
</dbReference>
<dbReference type="PANTHER" id="PTHR42854">
    <property type="entry name" value="EUKARYOTIC TRANSLATION INITIATION FACTOR 2 SUBUNIT 3 FAMILY MEMBER"/>
    <property type="match status" value="1"/>
</dbReference>
<dbReference type="InterPro" id="IPR050543">
    <property type="entry name" value="eIF2G"/>
</dbReference>
<dbReference type="AlphaFoldDB" id="A0A7C5YFT4"/>
<evidence type="ECO:0000259" key="8">
    <source>
        <dbReference type="PROSITE" id="PS51722"/>
    </source>
</evidence>
<comment type="catalytic activity">
    <reaction evidence="7">
        <text>GTP + H2O = GDP + phosphate + H(+)</text>
        <dbReference type="Rhea" id="RHEA:19669"/>
        <dbReference type="ChEBI" id="CHEBI:15377"/>
        <dbReference type="ChEBI" id="CHEBI:15378"/>
        <dbReference type="ChEBI" id="CHEBI:37565"/>
        <dbReference type="ChEBI" id="CHEBI:43474"/>
        <dbReference type="ChEBI" id="CHEBI:58189"/>
        <dbReference type="EC" id="3.6.5.3"/>
    </reaction>
</comment>
<dbReference type="SUPFAM" id="SSF50447">
    <property type="entry name" value="Translation proteins"/>
    <property type="match status" value="1"/>
</dbReference>
<dbReference type="SUPFAM" id="SSF52540">
    <property type="entry name" value="P-loop containing nucleoside triphosphate hydrolases"/>
    <property type="match status" value="1"/>
</dbReference>